<organism evidence="2 3">
    <name type="scientific">Caulobacter rhizosphaerae</name>
    <dbReference type="NCBI Taxonomy" id="2010972"/>
    <lineage>
        <taxon>Bacteria</taxon>
        <taxon>Pseudomonadati</taxon>
        <taxon>Pseudomonadota</taxon>
        <taxon>Alphaproteobacteria</taxon>
        <taxon>Caulobacterales</taxon>
        <taxon>Caulobacteraceae</taxon>
        <taxon>Caulobacter</taxon>
    </lineage>
</organism>
<dbReference type="Pfam" id="PF18743">
    <property type="entry name" value="AHJR-like"/>
    <property type="match status" value="1"/>
</dbReference>
<sequence>MVSAMLNEQAALDNLESRWTKRGYQVIRRPSADQLPGFLRGFHPDAIAVGAKPQLVIEVMQRGGGSTETKLKQLQSLFSGQADWRLEVVYATADGAPLETITPHDIRTALGEARRLSDDAPRSALMMAWASLEAIGRRLEPTLAARSLSTGSLIDLLISTGHLPQTESALLFRLSSTRNAVAHGQLDLTPAPADVRRLVDLGERLVA</sequence>
<feature type="domain" description="REase AHJR-like" evidence="1">
    <location>
        <begin position="5"/>
        <end position="94"/>
    </location>
</feature>
<dbReference type="Proteomes" id="UP001262754">
    <property type="component" value="Unassembled WGS sequence"/>
</dbReference>
<accession>A0ABU1MUZ2</accession>
<evidence type="ECO:0000313" key="3">
    <source>
        <dbReference type="Proteomes" id="UP001262754"/>
    </source>
</evidence>
<reference evidence="2 3" key="1">
    <citation type="submission" date="2023-07" db="EMBL/GenBank/DDBJ databases">
        <title>Sorghum-associated microbial communities from plants grown in Nebraska, USA.</title>
        <authorList>
            <person name="Schachtman D."/>
        </authorList>
    </citation>
    <scope>NUCLEOTIDE SEQUENCE [LARGE SCALE GENOMIC DNA]</scope>
    <source>
        <strain evidence="2 3">DS2154</strain>
    </source>
</reference>
<name>A0ABU1MUZ2_9CAUL</name>
<proteinExistence type="predicted"/>
<comment type="caution">
    <text evidence="2">The sequence shown here is derived from an EMBL/GenBank/DDBJ whole genome shotgun (WGS) entry which is preliminary data.</text>
</comment>
<evidence type="ECO:0000313" key="2">
    <source>
        <dbReference type="EMBL" id="MDR6529903.1"/>
    </source>
</evidence>
<evidence type="ECO:0000259" key="1">
    <source>
        <dbReference type="Pfam" id="PF18743"/>
    </source>
</evidence>
<keyword evidence="3" id="KW-1185">Reference proteome</keyword>
<dbReference type="InterPro" id="IPR040902">
    <property type="entry name" value="AHJR-like"/>
</dbReference>
<dbReference type="EMBL" id="JAVDRL010000002">
    <property type="protein sequence ID" value="MDR6529903.1"/>
    <property type="molecule type" value="Genomic_DNA"/>
</dbReference>
<protein>
    <recommendedName>
        <fullName evidence="1">REase AHJR-like domain-containing protein</fullName>
    </recommendedName>
</protein>
<dbReference type="RefSeq" id="WP_310029139.1">
    <property type="nucleotide sequence ID" value="NZ_JAVDRL010000002.1"/>
</dbReference>
<gene>
    <name evidence="2" type="ORF">J2800_000627</name>
</gene>